<evidence type="ECO:0000256" key="2">
    <source>
        <dbReference type="ARBA" id="ARBA00009773"/>
    </source>
</evidence>
<organism evidence="9 10">
    <name type="scientific">Clostridium bornimense</name>
    <dbReference type="NCBI Taxonomy" id="1216932"/>
    <lineage>
        <taxon>Bacteria</taxon>
        <taxon>Bacillati</taxon>
        <taxon>Bacillota</taxon>
        <taxon>Clostridia</taxon>
        <taxon>Eubacteriales</taxon>
        <taxon>Clostridiaceae</taxon>
        <taxon>Clostridium</taxon>
    </lineage>
</organism>
<evidence type="ECO:0000256" key="3">
    <source>
        <dbReference type="ARBA" id="ARBA00022448"/>
    </source>
</evidence>
<dbReference type="PATRIC" id="fig|1216932.3.peg.751"/>
<keyword evidence="6 8" id="KW-1133">Transmembrane helix</keyword>
<dbReference type="KEGG" id="clt:CM240_0765"/>
<keyword evidence="7 8" id="KW-0472">Membrane</keyword>
<feature type="transmembrane region" description="Helical" evidence="8">
    <location>
        <begin position="292"/>
        <end position="311"/>
    </location>
</feature>
<protein>
    <recommendedName>
        <fullName evidence="11">Permease</fullName>
    </recommendedName>
</protein>
<evidence type="ECO:0000313" key="10">
    <source>
        <dbReference type="Proteomes" id="UP000019426"/>
    </source>
</evidence>
<evidence type="ECO:0000256" key="1">
    <source>
        <dbReference type="ARBA" id="ARBA00004651"/>
    </source>
</evidence>
<evidence type="ECO:0000256" key="7">
    <source>
        <dbReference type="ARBA" id="ARBA00023136"/>
    </source>
</evidence>
<feature type="transmembrane region" description="Helical" evidence="8">
    <location>
        <begin position="236"/>
        <end position="261"/>
    </location>
</feature>
<feature type="transmembrane region" description="Helical" evidence="8">
    <location>
        <begin position="38"/>
        <end position="63"/>
    </location>
</feature>
<feature type="transmembrane region" description="Helical" evidence="8">
    <location>
        <begin position="267"/>
        <end position="285"/>
    </location>
</feature>
<dbReference type="OrthoDB" id="9793390at2"/>
<comment type="subcellular location">
    <subcellularLocation>
        <location evidence="1">Cell membrane</location>
        <topology evidence="1">Multi-pass membrane protein</topology>
    </subcellularLocation>
</comment>
<feature type="transmembrane region" description="Helical" evidence="8">
    <location>
        <begin position="166"/>
        <end position="187"/>
    </location>
</feature>
<accession>W6SE79</accession>
<dbReference type="GO" id="GO:0005886">
    <property type="term" value="C:plasma membrane"/>
    <property type="evidence" value="ECO:0007669"/>
    <property type="project" value="UniProtKB-SubCell"/>
</dbReference>
<dbReference type="eggNOG" id="COG0628">
    <property type="taxonomic scope" value="Bacteria"/>
</dbReference>
<feature type="transmembrane region" description="Helical" evidence="8">
    <location>
        <begin position="7"/>
        <end position="26"/>
    </location>
</feature>
<feature type="transmembrane region" description="Helical" evidence="8">
    <location>
        <begin position="323"/>
        <end position="351"/>
    </location>
</feature>
<keyword evidence="4" id="KW-1003">Cell membrane</keyword>
<dbReference type="Proteomes" id="UP000019426">
    <property type="component" value="Chromosome M2/40_rep1"/>
</dbReference>
<evidence type="ECO:0008006" key="11">
    <source>
        <dbReference type="Google" id="ProtNLM"/>
    </source>
</evidence>
<dbReference type="PANTHER" id="PTHR21716:SF53">
    <property type="entry name" value="PERMEASE PERM-RELATED"/>
    <property type="match status" value="1"/>
</dbReference>
<name>W6SE79_9CLOT</name>
<evidence type="ECO:0000256" key="5">
    <source>
        <dbReference type="ARBA" id="ARBA00022692"/>
    </source>
</evidence>
<keyword evidence="5 8" id="KW-0812">Transmembrane</keyword>
<evidence type="ECO:0000256" key="8">
    <source>
        <dbReference type="SAM" id="Phobius"/>
    </source>
</evidence>
<sequence>MFKNKKIPYMEFLPLILITIIIYRLMDYSANFLNFLNLILGVIQPILIGLTIAFILNPIMMFFENRIKSKYKRGISLALTYLLCGGILLLLINVLLPTIMSSLSELVENLPRYLETFSTSLTKLFEETDLKSSDELIKSLTNFISKFISEIGNSINMFLTSTITTLFKIGSFLLNFVVSIVISIYVLKDKDTICFKSKQFFRSILNDNYYNKLLTLTDSANSIFGKFIIGKSIDSLIIGSICFLGLIIFKFKFALLIALIIGITNMIPYFGPFIGAVPAVILTIFDSPSRAIGMVLFIFILQQFDGLYLGPKILGDQLGLTPLLVMISILVGGGLFGFIGMFLGVPVFALIKTIYDSWIEYIFKKKNLQI</sequence>
<evidence type="ECO:0000313" key="9">
    <source>
        <dbReference type="EMBL" id="CDM67930.1"/>
    </source>
</evidence>
<evidence type="ECO:0000256" key="4">
    <source>
        <dbReference type="ARBA" id="ARBA00022475"/>
    </source>
</evidence>
<dbReference type="GO" id="GO:0055085">
    <property type="term" value="P:transmembrane transport"/>
    <property type="evidence" value="ECO:0007669"/>
    <property type="project" value="TreeGrafter"/>
</dbReference>
<dbReference type="AlphaFoldDB" id="W6SE79"/>
<feature type="transmembrane region" description="Helical" evidence="8">
    <location>
        <begin position="75"/>
        <end position="96"/>
    </location>
</feature>
<reference evidence="9 10" key="1">
    <citation type="submission" date="2013-11" db="EMBL/GenBank/DDBJ databases">
        <title>Complete genome sequence of Clostridum sp. M2/40.</title>
        <authorList>
            <person name="Wibberg D."/>
            <person name="Puehler A."/>
            <person name="Schlueter A."/>
        </authorList>
    </citation>
    <scope>NUCLEOTIDE SEQUENCE [LARGE SCALE GENOMIC DNA]</scope>
    <source>
        <strain evidence="10">M2/40</strain>
    </source>
</reference>
<dbReference type="RefSeq" id="WP_044036606.1">
    <property type="nucleotide sequence ID" value="NZ_HG917868.1"/>
</dbReference>
<keyword evidence="10" id="KW-1185">Reference proteome</keyword>
<evidence type="ECO:0000256" key="6">
    <source>
        <dbReference type="ARBA" id="ARBA00022989"/>
    </source>
</evidence>
<comment type="similarity">
    <text evidence="2">Belongs to the autoinducer-2 exporter (AI-2E) (TC 2.A.86) family.</text>
</comment>
<dbReference type="HOGENOM" id="CLU_031275_2_0_9"/>
<dbReference type="EMBL" id="HG917868">
    <property type="protein sequence ID" value="CDM67930.1"/>
    <property type="molecule type" value="Genomic_DNA"/>
</dbReference>
<dbReference type="Pfam" id="PF01594">
    <property type="entry name" value="AI-2E_transport"/>
    <property type="match status" value="1"/>
</dbReference>
<gene>
    <name evidence="9" type="ORF">CM240_0765</name>
</gene>
<dbReference type="PANTHER" id="PTHR21716">
    <property type="entry name" value="TRANSMEMBRANE PROTEIN"/>
    <property type="match status" value="1"/>
</dbReference>
<keyword evidence="3" id="KW-0813">Transport</keyword>
<dbReference type="InterPro" id="IPR002549">
    <property type="entry name" value="AI-2E-like"/>
</dbReference>
<proteinExistence type="inferred from homology"/>